<gene>
    <name evidence="2" type="ORF">KUF71_020562</name>
</gene>
<dbReference type="EMBL" id="JAHWGI010000200">
    <property type="protein sequence ID" value="KAK3910857.1"/>
    <property type="molecule type" value="Genomic_DNA"/>
</dbReference>
<feature type="region of interest" description="Disordered" evidence="1">
    <location>
        <begin position="92"/>
        <end position="130"/>
    </location>
</feature>
<name>A0AAE1GX58_9NEOP</name>
<reference evidence="2" key="2">
    <citation type="journal article" date="2023" name="BMC Genomics">
        <title>Pest status, molecular evolution, and epigenetic factors derived from the genome assembly of Frankliniella fusca, a thysanopteran phytovirus vector.</title>
        <authorList>
            <person name="Catto M.A."/>
            <person name="Labadie P.E."/>
            <person name="Jacobson A.L."/>
            <person name="Kennedy G.G."/>
            <person name="Srinivasan R."/>
            <person name="Hunt B.G."/>
        </authorList>
    </citation>
    <scope>NUCLEOTIDE SEQUENCE</scope>
    <source>
        <strain evidence="2">PL_HMW_Pooled</strain>
    </source>
</reference>
<dbReference type="AlphaFoldDB" id="A0AAE1GX58"/>
<feature type="compositionally biased region" description="Polar residues" evidence="1">
    <location>
        <begin position="312"/>
        <end position="324"/>
    </location>
</feature>
<reference evidence="2" key="1">
    <citation type="submission" date="2021-07" db="EMBL/GenBank/DDBJ databases">
        <authorList>
            <person name="Catto M.A."/>
            <person name="Jacobson A."/>
            <person name="Kennedy G."/>
            <person name="Labadie P."/>
            <person name="Hunt B.G."/>
            <person name="Srinivasan R."/>
        </authorList>
    </citation>
    <scope>NUCLEOTIDE SEQUENCE</scope>
    <source>
        <strain evidence="2">PL_HMW_Pooled</strain>
        <tissue evidence="2">Head</tissue>
    </source>
</reference>
<evidence type="ECO:0000313" key="2">
    <source>
        <dbReference type="EMBL" id="KAK3910857.1"/>
    </source>
</evidence>
<dbReference type="Proteomes" id="UP001219518">
    <property type="component" value="Unassembled WGS sequence"/>
</dbReference>
<protein>
    <submittedName>
        <fullName evidence="2">BTB/POZ domain and WD-repeat protein R731</fullName>
    </submittedName>
</protein>
<feature type="compositionally biased region" description="Polar residues" evidence="1">
    <location>
        <begin position="92"/>
        <end position="116"/>
    </location>
</feature>
<comment type="caution">
    <text evidence="2">The sequence shown here is derived from an EMBL/GenBank/DDBJ whole genome shotgun (WGS) entry which is preliminary data.</text>
</comment>
<accession>A0AAE1GX58</accession>
<evidence type="ECO:0000256" key="1">
    <source>
        <dbReference type="SAM" id="MobiDB-lite"/>
    </source>
</evidence>
<organism evidence="2 3">
    <name type="scientific">Frankliniella fusca</name>
    <dbReference type="NCBI Taxonomy" id="407009"/>
    <lineage>
        <taxon>Eukaryota</taxon>
        <taxon>Metazoa</taxon>
        <taxon>Ecdysozoa</taxon>
        <taxon>Arthropoda</taxon>
        <taxon>Hexapoda</taxon>
        <taxon>Insecta</taxon>
        <taxon>Pterygota</taxon>
        <taxon>Neoptera</taxon>
        <taxon>Paraneoptera</taxon>
        <taxon>Thysanoptera</taxon>
        <taxon>Terebrantia</taxon>
        <taxon>Thripoidea</taxon>
        <taxon>Thripidae</taxon>
        <taxon>Frankliniella</taxon>
    </lineage>
</organism>
<proteinExistence type="predicted"/>
<feature type="region of interest" description="Disordered" evidence="1">
    <location>
        <begin position="273"/>
        <end position="349"/>
    </location>
</feature>
<feature type="compositionally biased region" description="Basic and acidic residues" evidence="1">
    <location>
        <begin position="273"/>
        <end position="282"/>
    </location>
</feature>
<sequence>MIAQAKRRHIRLPRGYANTEMPPLGQKVVDVADMVKKTSKRAKKQVDMAMTISCKERMDEILKSNLNSSILFPNNAVKGIEDVCPTQLGEQPNKSPAATLLHSGTKNPLFSPSSVSSERKIRDVNKSPATDAPHSVCRMIDFDDPLSLAAPTNLTVVSVTPLKRSTESVVDGPPSKRLSLPIDATKLSNGVGVPTFISEQPRPCTPSKEAIDLTMNQPTSPTSTVPCSPYSELGSELLNAVKLERQRAFYYSPGGTDLVAAVHAACFESRKAGHPEHDKFDSVKVTSPTGLPFKNESGNDRAEDVQMEYESHITSPKTRLSESLNGHRVKNSNRPPKEQTINISDSDDTSCSYKSSSEQLSILNDKIIDLQRQLTTERKTVRVLRTELYSANDKLSRIKRIFTEGYGCSPPAVTSMAFLVSYS</sequence>
<keyword evidence="3" id="KW-1185">Reference proteome</keyword>
<evidence type="ECO:0000313" key="3">
    <source>
        <dbReference type="Proteomes" id="UP001219518"/>
    </source>
</evidence>